<sequence length="155" mass="15990">MQSTFFSVMATALAGTQHRVNVAIETASADALKVMITADLGPTPEKASEHEVQLRAAMCRPLILVGSAVEIEEALMKRLTQHVQALNEGVSLLDEIRSIGATVQAKAATPATEQAATPDLDADADAEDGDAAQVGGGSGVDSCSDEPNLNLAASF</sequence>
<accession>A0A379K083</accession>
<dbReference type="EMBL" id="UGUW01000001">
    <property type="protein sequence ID" value="SUD57892.1"/>
    <property type="molecule type" value="Genomic_DNA"/>
</dbReference>
<feature type="compositionally biased region" description="Low complexity" evidence="1">
    <location>
        <begin position="104"/>
        <end position="119"/>
    </location>
</feature>
<feature type="compositionally biased region" description="Acidic residues" evidence="1">
    <location>
        <begin position="120"/>
        <end position="130"/>
    </location>
</feature>
<evidence type="ECO:0000313" key="2">
    <source>
        <dbReference type="EMBL" id="SUD57892.1"/>
    </source>
</evidence>
<dbReference type="Proteomes" id="UP000254084">
    <property type="component" value="Unassembled WGS sequence"/>
</dbReference>
<gene>
    <name evidence="2" type="ORF">NCTC10860_00095</name>
</gene>
<proteinExistence type="predicted"/>
<dbReference type="RefSeq" id="WP_050511554.1">
    <property type="nucleotide sequence ID" value="NZ_UGUW01000001.1"/>
</dbReference>
<name>A0A379K083_ECTOL</name>
<evidence type="ECO:0000313" key="3">
    <source>
        <dbReference type="Proteomes" id="UP000254084"/>
    </source>
</evidence>
<evidence type="ECO:0000256" key="1">
    <source>
        <dbReference type="SAM" id="MobiDB-lite"/>
    </source>
</evidence>
<reference evidence="2 3" key="1">
    <citation type="submission" date="2018-06" db="EMBL/GenBank/DDBJ databases">
        <authorList>
            <consortium name="Pathogen Informatics"/>
            <person name="Doyle S."/>
        </authorList>
    </citation>
    <scope>NUCLEOTIDE SEQUENCE [LARGE SCALE GENOMIC DNA]</scope>
    <source>
        <strain evidence="2 3">NCTC10860</strain>
    </source>
</reference>
<organism evidence="2 3">
    <name type="scientific">Ectopseudomonas oleovorans</name>
    <name type="common">Pseudomonas oleovorans</name>
    <dbReference type="NCBI Taxonomy" id="301"/>
    <lineage>
        <taxon>Bacteria</taxon>
        <taxon>Pseudomonadati</taxon>
        <taxon>Pseudomonadota</taxon>
        <taxon>Gammaproteobacteria</taxon>
        <taxon>Pseudomonadales</taxon>
        <taxon>Pseudomonadaceae</taxon>
        <taxon>Ectopseudomonas</taxon>
    </lineage>
</organism>
<feature type="region of interest" description="Disordered" evidence="1">
    <location>
        <begin position="104"/>
        <end position="155"/>
    </location>
</feature>
<protein>
    <submittedName>
        <fullName evidence="2">PRTRC system protein E</fullName>
    </submittedName>
</protein>
<dbReference type="AlphaFoldDB" id="A0A379K083"/>